<dbReference type="InterPro" id="IPR009056">
    <property type="entry name" value="Cyt_c-like_dom"/>
</dbReference>
<dbReference type="OrthoDB" id="188778at2"/>
<dbReference type="eggNOG" id="COG2863">
    <property type="taxonomic scope" value="Bacteria"/>
</dbReference>
<dbReference type="HOGENOM" id="CLU_128253_2_2_6"/>
<dbReference type="AlphaFoldDB" id="I1YHF3"/>
<protein>
    <submittedName>
        <fullName evidence="9">Cytochrome c553</fullName>
    </submittedName>
</protein>
<reference evidence="9 10" key="1">
    <citation type="journal article" date="2012" name="J. Bacteriol.">
        <title>Complete genome sequences of Methylophaga sp. strain JAM1 and Methylophaga sp. strain JAM7.</title>
        <authorList>
            <person name="Villeneuve C."/>
            <person name="Martineau C."/>
            <person name="Mauffrey F."/>
            <person name="Villemur R."/>
        </authorList>
    </citation>
    <scope>NUCLEOTIDE SEQUENCE [LARGE SCALE GENOMIC DNA]</scope>
    <source>
        <strain evidence="9 10">JAM7</strain>
    </source>
</reference>
<dbReference type="KEGG" id="mec:Q7C_1193"/>
<name>I1YHF3_METFJ</name>
<keyword evidence="1" id="KW-0813">Transport</keyword>
<dbReference type="PROSITE" id="PS51257">
    <property type="entry name" value="PROKAR_LIPOPROTEIN"/>
    <property type="match status" value="1"/>
</dbReference>
<keyword evidence="7" id="KW-0732">Signal</keyword>
<feature type="domain" description="Cytochrome c" evidence="8">
    <location>
        <begin position="1"/>
        <end position="93"/>
    </location>
</feature>
<dbReference type="PROSITE" id="PS51007">
    <property type="entry name" value="CYTC"/>
    <property type="match status" value="1"/>
</dbReference>
<dbReference type="STRING" id="754477.Q7C_1193"/>
<evidence type="ECO:0000256" key="6">
    <source>
        <dbReference type="PROSITE-ProRule" id="PRU00433"/>
    </source>
</evidence>
<evidence type="ECO:0000256" key="4">
    <source>
        <dbReference type="ARBA" id="ARBA00022982"/>
    </source>
</evidence>
<keyword evidence="4" id="KW-0249">Electron transport</keyword>
<keyword evidence="5 6" id="KW-0408">Iron</keyword>
<evidence type="ECO:0000256" key="7">
    <source>
        <dbReference type="SAM" id="SignalP"/>
    </source>
</evidence>
<dbReference type="GO" id="GO:0009055">
    <property type="term" value="F:electron transfer activity"/>
    <property type="evidence" value="ECO:0007669"/>
    <property type="project" value="InterPro"/>
</dbReference>
<dbReference type="GO" id="GO:0046872">
    <property type="term" value="F:metal ion binding"/>
    <property type="evidence" value="ECO:0007669"/>
    <property type="project" value="UniProtKB-KW"/>
</dbReference>
<dbReference type="InterPro" id="IPR050597">
    <property type="entry name" value="Cytochrome_c_Oxidase_Subunit"/>
</dbReference>
<dbReference type="Pfam" id="PF00034">
    <property type="entry name" value="Cytochrom_C"/>
    <property type="match status" value="1"/>
</dbReference>
<dbReference type="PATRIC" id="fig|754477.3.peg.1173"/>
<organism evidence="9 10">
    <name type="scientific">Methylophaga frappieri (strain ATCC BAA-2434 / DSM 25690 / JAM7)</name>
    <dbReference type="NCBI Taxonomy" id="754477"/>
    <lineage>
        <taxon>Bacteria</taxon>
        <taxon>Pseudomonadati</taxon>
        <taxon>Pseudomonadota</taxon>
        <taxon>Gammaproteobacteria</taxon>
        <taxon>Thiotrichales</taxon>
        <taxon>Piscirickettsiaceae</taxon>
        <taxon>Methylophaga</taxon>
    </lineage>
</organism>
<dbReference type="EMBL" id="CP003380">
    <property type="protein sequence ID" value="AFJ02346.1"/>
    <property type="molecule type" value="Genomic_DNA"/>
</dbReference>
<evidence type="ECO:0000256" key="2">
    <source>
        <dbReference type="ARBA" id="ARBA00022617"/>
    </source>
</evidence>
<dbReference type="SUPFAM" id="SSF46626">
    <property type="entry name" value="Cytochrome c"/>
    <property type="match status" value="1"/>
</dbReference>
<proteinExistence type="predicted"/>
<accession>I1YHF3</accession>
<dbReference type="GO" id="GO:0020037">
    <property type="term" value="F:heme binding"/>
    <property type="evidence" value="ECO:0007669"/>
    <property type="project" value="InterPro"/>
</dbReference>
<keyword evidence="3 6" id="KW-0479">Metal-binding</keyword>
<sequence precursor="true">MKLGLVLVLFLPVTVFANTAVPLLASSCAACHGTQGHSQSQFMPGLAGLEIDYIVRQMRAFKQGDINVTVMHQHASGLSDVEIRLLADYFSRQ</sequence>
<dbReference type="InterPro" id="IPR036909">
    <property type="entry name" value="Cyt_c-like_dom_sf"/>
</dbReference>
<dbReference type="RefSeq" id="WP_014703766.1">
    <property type="nucleotide sequence ID" value="NC_017856.1"/>
</dbReference>
<evidence type="ECO:0000256" key="1">
    <source>
        <dbReference type="ARBA" id="ARBA00022448"/>
    </source>
</evidence>
<feature type="chain" id="PRO_5003654633" evidence="7">
    <location>
        <begin position="18"/>
        <end position="93"/>
    </location>
</feature>
<evidence type="ECO:0000259" key="8">
    <source>
        <dbReference type="PROSITE" id="PS51007"/>
    </source>
</evidence>
<dbReference type="PANTHER" id="PTHR33751">
    <property type="entry name" value="CBB3-TYPE CYTOCHROME C OXIDASE SUBUNIT FIXP"/>
    <property type="match status" value="1"/>
</dbReference>
<dbReference type="Proteomes" id="UP000009145">
    <property type="component" value="Chromosome"/>
</dbReference>
<evidence type="ECO:0000256" key="3">
    <source>
        <dbReference type="ARBA" id="ARBA00022723"/>
    </source>
</evidence>
<evidence type="ECO:0000256" key="5">
    <source>
        <dbReference type="ARBA" id="ARBA00023004"/>
    </source>
</evidence>
<dbReference type="Gene3D" id="1.10.760.10">
    <property type="entry name" value="Cytochrome c-like domain"/>
    <property type="match status" value="1"/>
</dbReference>
<feature type="signal peptide" evidence="7">
    <location>
        <begin position="1"/>
        <end position="17"/>
    </location>
</feature>
<keyword evidence="2 6" id="KW-0349">Heme</keyword>
<gene>
    <name evidence="9" type="ordered locus">Q7C_1193</name>
</gene>
<dbReference type="PANTHER" id="PTHR33751:SF9">
    <property type="entry name" value="CYTOCHROME C4"/>
    <property type="match status" value="1"/>
</dbReference>
<keyword evidence="10" id="KW-1185">Reference proteome</keyword>
<evidence type="ECO:0000313" key="9">
    <source>
        <dbReference type="EMBL" id="AFJ02346.1"/>
    </source>
</evidence>
<evidence type="ECO:0000313" key="10">
    <source>
        <dbReference type="Proteomes" id="UP000009145"/>
    </source>
</evidence>